<dbReference type="EMBL" id="AYKW01000056">
    <property type="protein sequence ID" value="PIL24805.1"/>
    <property type="molecule type" value="Genomic_DNA"/>
</dbReference>
<gene>
    <name evidence="1" type="ORF">GSI_12691</name>
</gene>
<keyword evidence="2" id="KW-1185">Reference proteome</keyword>
<sequence length="320" mass="36422">MAGSHATTFLHLPVELRRMIKDSVDPSDLRTHVCLYLAHSSCSALYHDSLGQKRFWRRLCWNCGIGQLPDEDDEFLDDDDWRQIALECVHRCGFNCTLPHCGESLLEYNRMRMRENGRFVGLFTPLRVYEDYRADDGKARFDIHPALYHVDFCATKESPGFFPHPVEHDAHFRWHPNPPTKAEARGLINVDPKKRAYVGQHPLAARSFATATPVSNVALFKFVGSGTITDIDLDRAVTVFDVLSAIHKDLDTDLSVRDVRSHLGFGFSGHLQCVAQEKWGVEEAFDNLQSARDVLRLCPIKEMTVEELTDDGPAVFFELY</sequence>
<accession>A0A2G8RTF6</accession>
<proteinExistence type="predicted"/>
<dbReference type="Proteomes" id="UP000230002">
    <property type="component" value="Unassembled WGS sequence"/>
</dbReference>
<reference evidence="1 2" key="1">
    <citation type="journal article" date="2015" name="Sci. Rep.">
        <title>Chromosome-level genome map provides insights into diverse defense mechanisms in the medicinal fungus Ganoderma sinense.</title>
        <authorList>
            <person name="Zhu Y."/>
            <person name="Xu J."/>
            <person name="Sun C."/>
            <person name="Zhou S."/>
            <person name="Xu H."/>
            <person name="Nelson D.R."/>
            <person name="Qian J."/>
            <person name="Song J."/>
            <person name="Luo H."/>
            <person name="Xiang L."/>
            <person name="Li Y."/>
            <person name="Xu Z."/>
            <person name="Ji A."/>
            <person name="Wang L."/>
            <person name="Lu S."/>
            <person name="Hayward A."/>
            <person name="Sun W."/>
            <person name="Li X."/>
            <person name="Schwartz D.C."/>
            <person name="Wang Y."/>
            <person name="Chen S."/>
        </authorList>
    </citation>
    <scope>NUCLEOTIDE SEQUENCE [LARGE SCALE GENOMIC DNA]</scope>
    <source>
        <strain evidence="1 2">ZZ0214-1</strain>
    </source>
</reference>
<evidence type="ECO:0000313" key="1">
    <source>
        <dbReference type="EMBL" id="PIL24805.1"/>
    </source>
</evidence>
<organism evidence="1 2">
    <name type="scientific">Ganoderma sinense ZZ0214-1</name>
    <dbReference type="NCBI Taxonomy" id="1077348"/>
    <lineage>
        <taxon>Eukaryota</taxon>
        <taxon>Fungi</taxon>
        <taxon>Dikarya</taxon>
        <taxon>Basidiomycota</taxon>
        <taxon>Agaricomycotina</taxon>
        <taxon>Agaricomycetes</taxon>
        <taxon>Polyporales</taxon>
        <taxon>Polyporaceae</taxon>
        <taxon>Ganoderma</taxon>
    </lineage>
</organism>
<dbReference type="AlphaFoldDB" id="A0A2G8RTF6"/>
<name>A0A2G8RTF6_9APHY</name>
<comment type="caution">
    <text evidence="1">The sequence shown here is derived from an EMBL/GenBank/DDBJ whole genome shotgun (WGS) entry which is preliminary data.</text>
</comment>
<protein>
    <submittedName>
        <fullName evidence="1">Uncharacterized protein</fullName>
    </submittedName>
</protein>
<dbReference type="OrthoDB" id="2803395at2759"/>
<evidence type="ECO:0000313" key="2">
    <source>
        <dbReference type="Proteomes" id="UP000230002"/>
    </source>
</evidence>